<evidence type="ECO:0000256" key="1">
    <source>
        <dbReference type="ARBA" id="ARBA00022729"/>
    </source>
</evidence>
<dbReference type="RefSeq" id="WP_073400476.1">
    <property type="nucleotide sequence ID" value="NZ_FQTV01000005.1"/>
</dbReference>
<evidence type="ECO:0000313" key="6">
    <source>
        <dbReference type="Proteomes" id="UP000184509"/>
    </source>
</evidence>
<name>A0A1M4ZA80_9BACE</name>
<dbReference type="OrthoDB" id="9809989at2"/>
<organism evidence="5 6">
    <name type="scientific">Bacteroides luti</name>
    <dbReference type="NCBI Taxonomy" id="1297750"/>
    <lineage>
        <taxon>Bacteria</taxon>
        <taxon>Pseudomonadati</taxon>
        <taxon>Bacteroidota</taxon>
        <taxon>Bacteroidia</taxon>
        <taxon>Bacteroidales</taxon>
        <taxon>Bacteroidaceae</taxon>
        <taxon>Bacteroides</taxon>
    </lineage>
</organism>
<dbReference type="SUPFAM" id="SSF49452">
    <property type="entry name" value="Starch-binding domain-like"/>
    <property type="match status" value="1"/>
</dbReference>
<dbReference type="EMBL" id="FQTV01000005">
    <property type="protein sequence ID" value="SHF14941.1"/>
    <property type="molecule type" value="Genomic_DNA"/>
</dbReference>
<proteinExistence type="predicted"/>
<protein>
    <submittedName>
        <fullName evidence="5">Ig-like domain-containing protein</fullName>
    </submittedName>
</protein>
<evidence type="ECO:0000259" key="4">
    <source>
        <dbReference type="Pfam" id="PF13205"/>
    </source>
</evidence>
<feature type="domain" description="SbsA Ig-like" evidence="4">
    <location>
        <begin position="41"/>
        <end position="140"/>
    </location>
</feature>
<evidence type="ECO:0000313" key="5">
    <source>
        <dbReference type="EMBL" id="SHF14941.1"/>
    </source>
</evidence>
<feature type="signal peptide" evidence="3">
    <location>
        <begin position="1"/>
        <end position="30"/>
    </location>
</feature>
<sequence length="632" mass="71621">MINFKNHRVKHAFLSAFGAGVLTLAMYSCANIGNPTGGPIDETPPKFVGSTPAIGALNNNKTKLVLEFDEFIKIENASEKVIVSPPQVMAPEIKQSGKKVVVSLLDSLKANKTYTVDFSDAIVDNNEGNPLGNFTYTFSTGTAIDTMEVSGYVLDASNLEPVKGILVGLHSNLADSAFTKLPFERVSRTDSRGRFVIKGIAPGTYRIFGLQDANQNFAFDQKSEAIAVYPSKVTPHFETRSRQDTVWQDTITIDTILTKQYTHYLPDDIILRSFKEDFKTQYLIKSERLTPHKFTLYFATAASSLPVIKGLNFNEKDAFFIQKSLKNDTINYWIKDSLNYKKDTLSMSLNYLYTDSLGKLVPRTDTLNLAVKKAKGSVEPKKSKKDEPEPTKFLQVKNSASSSFDVYNNIRLEFEEPIARYDSTAIHLKQKVDSLWTDVPFVFRQDTLHPLTYELMADWKPEKEYEFKVDSTAFHGIYGLFSNKIESTFKVRSLDEYASLYMNVTGADSTAYAELLDGQDKAIRKIKVVNGRADFYYLNPGKYYVRLVNDTNGNGVWDTGNYEKGIPPEEVFYYNQELELKALWEVEQEWNVRGVSLDKQKLDVLKKQKPDENKKKKKSQNSKTNSSRRSTY</sequence>
<feature type="region of interest" description="Disordered" evidence="2">
    <location>
        <begin position="603"/>
        <end position="632"/>
    </location>
</feature>
<evidence type="ECO:0000256" key="3">
    <source>
        <dbReference type="SAM" id="SignalP"/>
    </source>
</evidence>
<keyword evidence="1 3" id="KW-0732">Signal</keyword>
<feature type="compositionally biased region" description="Low complexity" evidence="2">
    <location>
        <begin position="621"/>
        <end position="632"/>
    </location>
</feature>
<dbReference type="AlphaFoldDB" id="A0A1M4ZA80"/>
<dbReference type="Pfam" id="PF13205">
    <property type="entry name" value="Big_5"/>
    <property type="match status" value="1"/>
</dbReference>
<dbReference type="InterPro" id="IPR013784">
    <property type="entry name" value="Carb-bd-like_fold"/>
</dbReference>
<dbReference type="STRING" id="1297750.SAMN05444405_105215"/>
<dbReference type="InterPro" id="IPR032812">
    <property type="entry name" value="SbsA_Ig"/>
</dbReference>
<evidence type="ECO:0000256" key="2">
    <source>
        <dbReference type="SAM" id="MobiDB-lite"/>
    </source>
</evidence>
<dbReference type="GO" id="GO:0030246">
    <property type="term" value="F:carbohydrate binding"/>
    <property type="evidence" value="ECO:0007669"/>
    <property type="project" value="InterPro"/>
</dbReference>
<feature type="compositionally biased region" description="Basic and acidic residues" evidence="2">
    <location>
        <begin position="603"/>
        <end position="614"/>
    </location>
</feature>
<reference evidence="5 6" key="1">
    <citation type="submission" date="2016-11" db="EMBL/GenBank/DDBJ databases">
        <authorList>
            <person name="Jaros S."/>
            <person name="Januszkiewicz K."/>
            <person name="Wedrychowicz H."/>
        </authorList>
    </citation>
    <scope>NUCLEOTIDE SEQUENCE [LARGE SCALE GENOMIC DNA]</scope>
    <source>
        <strain evidence="5 6">DSM 26991</strain>
    </source>
</reference>
<keyword evidence="6" id="KW-1185">Reference proteome</keyword>
<dbReference type="Proteomes" id="UP000184509">
    <property type="component" value="Unassembled WGS sequence"/>
</dbReference>
<dbReference type="PROSITE" id="PS51257">
    <property type="entry name" value="PROKAR_LIPOPROTEIN"/>
    <property type="match status" value="1"/>
</dbReference>
<accession>A0A1M4ZA80</accession>
<gene>
    <name evidence="5" type="ORF">SAMN05444405_105215</name>
</gene>
<feature type="chain" id="PRO_5012838509" evidence="3">
    <location>
        <begin position="31"/>
        <end position="632"/>
    </location>
</feature>